<dbReference type="AlphaFoldDB" id="A0A9X2FWA6"/>
<accession>A0A9X2FWA6</accession>
<protein>
    <recommendedName>
        <fullName evidence="3">Lipoprotein</fullName>
    </recommendedName>
</protein>
<gene>
    <name evidence="1" type="ORF">NJR55_03420</name>
</gene>
<comment type="caution">
    <text evidence="1">The sequence shown here is derived from an EMBL/GenBank/DDBJ whole genome shotgun (WGS) entry which is preliminary data.</text>
</comment>
<dbReference type="PROSITE" id="PS51257">
    <property type="entry name" value="PROKAR_LIPOPROTEIN"/>
    <property type="match status" value="1"/>
</dbReference>
<sequence length="157" mass="18527">MVKYTLFIITLCFVFGCATSPKVSIYYDGFWTKHRVYQSEHKLIESAKLKLISVPLDSLTNKAVNYLLKDYKKSPNMEKPKDIIFLMLVQLDEHDVDRKIIANSEYLYDISNDSYKVLKNVEKDYLRCFLLYRSNDLDEKTLKNHCEKYNFDNSGKP</sequence>
<evidence type="ECO:0008006" key="3">
    <source>
        <dbReference type="Google" id="ProtNLM"/>
    </source>
</evidence>
<dbReference type="EMBL" id="JAMZDE010000003">
    <property type="protein sequence ID" value="MCP1338634.1"/>
    <property type="molecule type" value="Genomic_DNA"/>
</dbReference>
<evidence type="ECO:0000313" key="2">
    <source>
        <dbReference type="Proteomes" id="UP001139474"/>
    </source>
</evidence>
<proteinExistence type="predicted"/>
<evidence type="ECO:0000313" key="1">
    <source>
        <dbReference type="EMBL" id="MCP1338634.1"/>
    </source>
</evidence>
<reference evidence="1" key="1">
    <citation type="submission" date="2022-06" db="EMBL/GenBank/DDBJ databases">
        <title>Idiomarina rhizosphaerae M1R2S28.</title>
        <authorList>
            <person name="Sun J.-Q."/>
            <person name="Li L.-F."/>
        </authorList>
    </citation>
    <scope>NUCLEOTIDE SEQUENCE</scope>
    <source>
        <strain evidence="1">M1R2S28</strain>
    </source>
</reference>
<keyword evidence="2" id="KW-1185">Reference proteome</keyword>
<organism evidence="1 2">
    <name type="scientific">Idiomarina rhizosphaerae</name>
    <dbReference type="NCBI Taxonomy" id="2961572"/>
    <lineage>
        <taxon>Bacteria</taxon>
        <taxon>Pseudomonadati</taxon>
        <taxon>Pseudomonadota</taxon>
        <taxon>Gammaproteobacteria</taxon>
        <taxon>Alteromonadales</taxon>
        <taxon>Idiomarinaceae</taxon>
        <taxon>Idiomarina</taxon>
    </lineage>
</organism>
<dbReference type="Proteomes" id="UP001139474">
    <property type="component" value="Unassembled WGS sequence"/>
</dbReference>
<dbReference type="RefSeq" id="WP_253617856.1">
    <property type="nucleotide sequence ID" value="NZ_JAMZDE010000003.1"/>
</dbReference>
<name>A0A9X2FWA6_9GAMM</name>